<evidence type="ECO:0000256" key="1">
    <source>
        <dbReference type="ARBA" id="ARBA00004953"/>
    </source>
</evidence>
<dbReference type="NCBIfam" id="TIGR01467">
    <property type="entry name" value="cobI_cbiL"/>
    <property type="match status" value="1"/>
</dbReference>
<dbReference type="AlphaFoldDB" id="A0A327KHT5"/>
<keyword evidence="11" id="KW-1185">Reference proteome</keyword>
<dbReference type="RefSeq" id="WP_111357642.1">
    <property type="nucleotide sequence ID" value="NZ_NHSK01000143.1"/>
</dbReference>
<evidence type="ECO:0000256" key="4">
    <source>
        <dbReference type="ARBA" id="ARBA00022603"/>
    </source>
</evidence>
<dbReference type="InterPro" id="IPR000878">
    <property type="entry name" value="4pyrrol_Mease"/>
</dbReference>
<dbReference type="Gene3D" id="3.30.950.10">
    <property type="entry name" value="Methyltransferase, Cobalt-precorrin-4 Transmethylase, Domain 2"/>
    <property type="match status" value="1"/>
</dbReference>
<organism evidence="10 11">
    <name type="scientific">Rhodoplanes elegans</name>
    <dbReference type="NCBI Taxonomy" id="29408"/>
    <lineage>
        <taxon>Bacteria</taxon>
        <taxon>Pseudomonadati</taxon>
        <taxon>Pseudomonadota</taxon>
        <taxon>Alphaproteobacteria</taxon>
        <taxon>Hyphomicrobiales</taxon>
        <taxon>Nitrobacteraceae</taxon>
        <taxon>Rhodoplanes</taxon>
    </lineage>
</organism>
<dbReference type="NCBIfam" id="NF004647">
    <property type="entry name" value="PRK05990.1"/>
    <property type="match status" value="1"/>
</dbReference>
<keyword evidence="5 8" id="KW-0808">Transferase</keyword>
<keyword evidence="3" id="KW-0169">Cobalamin biosynthesis</keyword>
<dbReference type="OrthoDB" id="9804789at2"/>
<dbReference type="GO" id="GO:0032259">
    <property type="term" value="P:methylation"/>
    <property type="evidence" value="ECO:0007669"/>
    <property type="project" value="UniProtKB-KW"/>
</dbReference>
<evidence type="ECO:0000259" key="9">
    <source>
        <dbReference type="Pfam" id="PF00590"/>
    </source>
</evidence>
<dbReference type="Pfam" id="PF00590">
    <property type="entry name" value="TP_methylase"/>
    <property type="match status" value="1"/>
</dbReference>
<evidence type="ECO:0000256" key="2">
    <source>
        <dbReference type="ARBA" id="ARBA00005879"/>
    </source>
</evidence>
<dbReference type="InterPro" id="IPR035996">
    <property type="entry name" value="4pyrrol_Methylase_sf"/>
</dbReference>
<comment type="similarity">
    <text evidence="2 7 8">Belongs to the precorrin methyltransferase family.</text>
</comment>
<evidence type="ECO:0000256" key="3">
    <source>
        <dbReference type="ARBA" id="ARBA00022573"/>
    </source>
</evidence>
<dbReference type="GO" id="GO:0009236">
    <property type="term" value="P:cobalamin biosynthetic process"/>
    <property type="evidence" value="ECO:0007669"/>
    <property type="project" value="UniProtKB-UniRule"/>
</dbReference>
<evidence type="ECO:0000256" key="8">
    <source>
        <dbReference type="RuleBase" id="RU003960"/>
    </source>
</evidence>
<dbReference type="SUPFAM" id="SSF53790">
    <property type="entry name" value="Tetrapyrrole methylase"/>
    <property type="match status" value="1"/>
</dbReference>
<gene>
    <name evidence="10" type="ORF">CH338_13255</name>
</gene>
<feature type="domain" description="Tetrapyrrole methylase" evidence="9">
    <location>
        <begin position="4"/>
        <end position="217"/>
    </location>
</feature>
<dbReference type="InterPro" id="IPR012382">
    <property type="entry name" value="CobI/CbiL"/>
</dbReference>
<evidence type="ECO:0000256" key="7">
    <source>
        <dbReference type="PIRNR" id="PIRNR036427"/>
    </source>
</evidence>
<evidence type="ECO:0000313" key="10">
    <source>
        <dbReference type="EMBL" id="RAI38270.1"/>
    </source>
</evidence>
<keyword evidence="4 8" id="KW-0489">Methyltransferase</keyword>
<evidence type="ECO:0000256" key="6">
    <source>
        <dbReference type="ARBA" id="ARBA00022691"/>
    </source>
</evidence>
<protein>
    <submittedName>
        <fullName evidence="10">Precorrin-2 C(20)-methyltransferase</fullName>
    </submittedName>
</protein>
<reference evidence="10 11" key="1">
    <citation type="submission" date="2017-07" db="EMBL/GenBank/DDBJ databases">
        <title>Draft Genome Sequences of Select Purple Nonsulfur Bacteria.</title>
        <authorList>
            <person name="Lasarre B."/>
            <person name="Mckinlay J.B."/>
        </authorList>
    </citation>
    <scope>NUCLEOTIDE SEQUENCE [LARGE SCALE GENOMIC DNA]</scope>
    <source>
        <strain evidence="10 11">DSM 11907</strain>
    </source>
</reference>
<proteinExistence type="inferred from homology"/>
<dbReference type="InterPro" id="IPR006364">
    <property type="entry name" value="CobI/CbiL/CobIJ_dom"/>
</dbReference>
<dbReference type="CDD" id="cd11645">
    <property type="entry name" value="Precorrin_2_C20_MT"/>
    <property type="match status" value="1"/>
</dbReference>
<dbReference type="Proteomes" id="UP000248863">
    <property type="component" value="Unassembled WGS sequence"/>
</dbReference>
<evidence type="ECO:0000313" key="11">
    <source>
        <dbReference type="Proteomes" id="UP000248863"/>
    </source>
</evidence>
<name>A0A327KHT5_9BRAD</name>
<dbReference type="UniPathway" id="UPA00148"/>
<dbReference type="PANTHER" id="PTHR43467">
    <property type="entry name" value="COBALT-PRECORRIN-2 C(20)-METHYLTRANSFERASE"/>
    <property type="match status" value="1"/>
</dbReference>
<dbReference type="PIRSF" id="PIRSF036427">
    <property type="entry name" value="Precrrn-2_mtase"/>
    <property type="match status" value="1"/>
</dbReference>
<dbReference type="GO" id="GO:0030788">
    <property type="term" value="F:precorrin-2 C20-methyltransferase activity"/>
    <property type="evidence" value="ECO:0007669"/>
    <property type="project" value="InterPro"/>
</dbReference>
<dbReference type="Gene3D" id="3.40.1010.10">
    <property type="entry name" value="Cobalt-precorrin-4 Transmethylase, Domain 1"/>
    <property type="match status" value="1"/>
</dbReference>
<evidence type="ECO:0000256" key="5">
    <source>
        <dbReference type="ARBA" id="ARBA00022679"/>
    </source>
</evidence>
<dbReference type="EMBL" id="NPEU01000134">
    <property type="protein sequence ID" value="RAI38270.1"/>
    <property type="molecule type" value="Genomic_DNA"/>
</dbReference>
<comment type="pathway">
    <text evidence="1">Cofactor biosynthesis; adenosylcobalamin biosynthesis.</text>
</comment>
<dbReference type="PROSITE" id="PS00840">
    <property type="entry name" value="SUMT_2"/>
    <property type="match status" value="1"/>
</dbReference>
<dbReference type="PANTHER" id="PTHR43467:SF2">
    <property type="entry name" value="COBALT-PRECORRIN-2 C(20)-METHYLTRANSFERASE"/>
    <property type="match status" value="1"/>
</dbReference>
<accession>A0A327KHT5</accession>
<comment type="caution">
    <text evidence="10">The sequence shown here is derived from an EMBL/GenBank/DDBJ whole genome shotgun (WGS) entry which is preliminary data.</text>
</comment>
<dbReference type="InterPro" id="IPR003043">
    <property type="entry name" value="Uropor_MeTrfase_CS"/>
</dbReference>
<dbReference type="InterPro" id="IPR014776">
    <property type="entry name" value="4pyrrole_Mease_sub2"/>
</dbReference>
<dbReference type="InterPro" id="IPR014777">
    <property type="entry name" value="4pyrrole_Mease_sub1"/>
</dbReference>
<keyword evidence="6" id="KW-0949">S-adenosyl-L-methionine</keyword>
<sequence>MTATVYGVGLGPGNPELISVKADRLVRGAAVVAYFCKAGRTSNARTIAAGLLAPDVTEIAMAYPVTTEIAFKDPAYNAALKDFYQDCVARLTAYTDQGRDVIVLCEGDPFLYGSFMHLHTRLAGRVPVVVVPGIPGMAGCWTATGAPITWGDDILTVLPATLDEPTLVDRMGRADALVIMKLGKNLPKVRRALTTAGLIDRAVYVERGTMAGETVLRLADKPDDAAPYFSMVLVHGQGRRP</sequence>